<protein>
    <submittedName>
        <fullName evidence="3">Pilus assembly protein TadG-related protein</fullName>
    </submittedName>
</protein>
<name>A0ABT2EGT4_9GAMM</name>
<evidence type="ECO:0000313" key="4">
    <source>
        <dbReference type="Proteomes" id="UP001165542"/>
    </source>
</evidence>
<proteinExistence type="predicted"/>
<dbReference type="Proteomes" id="UP001165542">
    <property type="component" value="Unassembled WGS sequence"/>
</dbReference>
<sequence length="748" mass="78165">MATASFTSFSGSARQRGVVSILTAFLLVMMLALLALVVDTGRLYLEQRNLQKIADMAALDASARLPRGNCGDNPSMAAAFATESARLHGFNADVITRCATVATNEEGLRTVTETPSGTAVSVTVSESHPASIVLRGGALFSDGFEGNVNLQATASAQRNSESVTTFSVGSQLLNLSENALVGKLLEGVGINPSRLTVLDSDGLLNAKVTPAGLLQALGVEISVNELALLTPQGLLERIETDIGAIGFDRLITASLELISDSAVAAEIGVVRAEILSSDIRNANINLLGEGGLLSVGAGNDGTVRPALESELSLGNLLSGAILAGTRGHAVAVDSLSLLGIDVEASVTEPPAWATGPVGTTAYSGQVRAHIDIDTNDIPLIGPVLRLLLGLRIHLPITVDLASARGELMATQCSSSQSTADIEVTSSVLNVCIGEIDEGDLWSGTESCSAYVRNTELISLFGESILSGKSVIPALESTERLNGMQVGETRFTQPNQLALGNTVDNITAGLLDLLAGLFRPTVRDHGGGLESNINRDRQIEYLAEYYLEQTKSSNGRYDVNAVATLILNGNGELSPLTRNWTFDRAIPTTGLLGLYVRPSANWTRGSFLDAFRAYTSTPYSILDAVGIPTFDNGYQSCAGLLSSLLNWNGCVKHNLTKLLKSSPDIENSTAFQSVGQLITNPNTNTVACSGGLCSILRPVLNLLKPALNGVGGVLTTLLADTLGAQAGRSEVYVDAVSCGVPTLVGNASE</sequence>
<dbReference type="InterPro" id="IPR028087">
    <property type="entry name" value="Tad_N"/>
</dbReference>
<keyword evidence="1" id="KW-1133">Transmembrane helix</keyword>
<keyword evidence="4" id="KW-1185">Reference proteome</keyword>
<gene>
    <name evidence="3" type="ORF">LLY24_15870</name>
</gene>
<dbReference type="Pfam" id="PF13400">
    <property type="entry name" value="Tad"/>
    <property type="match status" value="1"/>
</dbReference>
<evidence type="ECO:0000259" key="2">
    <source>
        <dbReference type="Pfam" id="PF13400"/>
    </source>
</evidence>
<dbReference type="RefSeq" id="WP_259037290.1">
    <property type="nucleotide sequence ID" value="NZ_JAJISC010000008.1"/>
</dbReference>
<comment type="caution">
    <text evidence="3">The sequence shown here is derived from an EMBL/GenBank/DDBJ whole genome shotgun (WGS) entry which is preliminary data.</text>
</comment>
<keyword evidence="1" id="KW-0812">Transmembrane</keyword>
<reference evidence="3" key="1">
    <citation type="submission" date="2021-11" db="EMBL/GenBank/DDBJ databases">
        <title>Halomonas sp., isolated from a coastal aquaculture zone in Dongshan Bay.</title>
        <authorList>
            <person name="Lin W."/>
        </authorList>
    </citation>
    <scope>NUCLEOTIDE SEQUENCE</scope>
    <source>
        <strain evidence="3">Yzlin-01</strain>
    </source>
</reference>
<organism evidence="3 4">
    <name type="scientific">Halomonas dongshanensis</name>
    <dbReference type="NCBI Taxonomy" id="2890835"/>
    <lineage>
        <taxon>Bacteria</taxon>
        <taxon>Pseudomonadati</taxon>
        <taxon>Pseudomonadota</taxon>
        <taxon>Gammaproteobacteria</taxon>
        <taxon>Oceanospirillales</taxon>
        <taxon>Halomonadaceae</taxon>
        <taxon>Halomonas</taxon>
    </lineage>
</organism>
<keyword evidence="1" id="KW-0472">Membrane</keyword>
<evidence type="ECO:0000313" key="3">
    <source>
        <dbReference type="EMBL" id="MCS2610793.1"/>
    </source>
</evidence>
<feature type="domain" description="Putative Flp pilus-assembly TadG-like N-terminal" evidence="2">
    <location>
        <begin position="17"/>
        <end position="61"/>
    </location>
</feature>
<dbReference type="EMBL" id="JAJISC010000008">
    <property type="protein sequence ID" value="MCS2610793.1"/>
    <property type="molecule type" value="Genomic_DNA"/>
</dbReference>
<feature type="transmembrane region" description="Helical" evidence="1">
    <location>
        <begin position="18"/>
        <end position="38"/>
    </location>
</feature>
<accession>A0ABT2EGT4</accession>
<evidence type="ECO:0000256" key="1">
    <source>
        <dbReference type="SAM" id="Phobius"/>
    </source>
</evidence>